<dbReference type="EMBL" id="CP021983">
    <property type="protein sequence ID" value="ASC73818.1"/>
    <property type="molecule type" value="Genomic_DNA"/>
</dbReference>
<keyword evidence="6" id="KW-0808">Transferase</keyword>
<dbReference type="SUPFAM" id="SSF50978">
    <property type="entry name" value="WD40 repeat-like"/>
    <property type="match status" value="1"/>
</dbReference>
<organism evidence="6 7">
    <name type="scientific">Halomicronema hongdechloris C2206</name>
    <dbReference type="NCBI Taxonomy" id="1641165"/>
    <lineage>
        <taxon>Bacteria</taxon>
        <taxon>Bacillati</taxon>
        <taxon>Cyanobacteriota</taxon>
        <taxon>Cyanophyceae</taxon>
        <taxon>Nodosilineales</taxon>
        <taxon>Nodosilineaceae</taxon>
        <taxon>Halomicronema</taxon>
    </lineage>
</organism>
<dbReference type="PANTHER" id="PTHR22847:SF637">
    <property type="entry name" value="WD REPEAT DOMAIN 5B"/>
    <property type="match status" value="1"/>
</dbReference>
<keyword evidence="2" id="KW-0677">Repeat</keyword>
<dbReference type="Proteomes" id="UP000191901">
    <property type="component" value="Chromosome"/>
</dbReference>
<dbReference type="PROSITE" id="PS50011">
    <property type="entry name" value="PROTEIN_KINASE_DOM"/>
    <property type="match status" value="1"/>
</dbReference>
<dbReference type="PROSITE" id="PS00108">
    <property type="entry name" value="PROTEIN_KINASE_ST"/>
    <property type="match status" value="1"/>
</dbReference>
<dbReference type="Pfam" id="PF00069">
    <property type="entry name" value="Pkinase"/>
    <property type="match status" value="1"/>
</dbReference>
<dbReference type="CDD" id="cd14014">
    <property type="entry name" value="STKc_PknB_like"/>
    <property type="match status" value="1"/>
</dbReference>
<dbReference type="RefSeq" id="WP_088431161.1">
    <property type="nucleotide sequence ID" value="NZ_CP021983.2"/>
</dbReference>
<dbReference type="SUPFAM" id="SSF56112">
    <property type="entry name" value="Protein kinase-like (PK-like)"/>
    <property type="match status" value="1"/>
</dbReference>
<dbReference type="KEGG" id="hhg:XM38_047910"/>
<keyword evidence="6" id="KW-0418">Kinase</keyword>
<dbReference type="PROSITE" id="PS00678">
    <property type="entry name" value="WD_REPEATS_1"/>
    <property type="match status" value="4"/>
</dbReference>
<feature type="domain" description="Protein kinase" evidence="5">
    <location>
        <begin position="1"/>
        <end position="265"/>
    </location>
</feature>
<dbReference type="AlphaFoldDB" id="A0A1Z3HU24"/>
<name>A0A1Z3HU24_9CYAN</name>
<evidence type="ECO:0000313" key="7">
    <source>
        <dbReference type="Proteomes" id="UP000191901"/>
    </source>
</evidence>
<dbReference type="OrthoDB" id="494465at2"/>
<proteinExistence type="predicted"/>
<reference evidence="6 7" key="1">
    <citation type="journal article" date="2016" name="Biochim. Biophys. Acta">
        <title>Characterization of red-shifted phycobilisomes isolated from the chlorophyll f-containing cyanobacterium Halomicronema hongdechloris.</title>
        <authorList>
            <person name="Li Y."/>
            <person name="Lin Y."/>
            <person name="Garvey C.J."/>
            <person name="Birch D."/>
            <person name="Corkery R.W."/>
            <person name="Loughlin P.C."/>
            <person name="Scheer H."/>
            <person name="Willows R.D."/>
            <person name="Chen M."/>
        </authorList>
    </citation>
    <scope>NUCLEOTIDE SEQUENCE [LARGE SCALE GENOMIC DNA]</scope>
    <source>
        <strain evidence="6 7">C2206</strain>
    </source>
</reference>
<dbReference type="InterPro" id="IPR000719">
    <property type="entry name" value="Prot_kinase_dom"/>
</dbReference>
<feature type="repeat" description="WD" evidence="3">
    <location>
        <begin position="533"/>
        <end position="566"/>
    </location>
</feature>
<dbReference type="Gene3D" id="1.10.510.10">
    <property type="entry name" value="Transferase(Phosphotransferase) domain 1"/>
    <property type="match status" value="1"/>
</dbReference>
<evidence type="ECO:0000313" key="6">
    <source>
        <dbReference type="EMBL" id="ASC73818.1"/>
    </source>
</evidence>
<feature type="repeat" description="WD" evidence="3">
    <location>
        <begin position="407"/>
        <end position="440"/>
    </location>
</feature>
<feature type="region of interest" description="Disordered" evidence="4">
    <location>
        <begin position="283"/>
        <end position="302"/>
    </location>
</feature>
<gene>
    <name evidence="6" type="ORF">XM38_047910</name>
</gene>
<feature type="repeat" description="WD" evidence="3">
    <location>
        <begin position="575"/>
        <end position="616"/>
    </location>
</feature>
<dbReference type="InterPro" id="IPR008271">
    <property type="entry name" value="Ser/Thr_kinase_AS"/>
</dbReference>
<dbReference type="PRINTS" id="PR00320">
    <property type="entry name" value="GPROTEINBRPT"/>
</dbReference>
<dbReference type="SMART" id="SM00220">
    <property type="entry name" value="S_TKc"/>
    <property type="match status" value="1"/>
</dbReference>
<dbReference type="InterPro" id="IPR036322">
    <property type="entry name" value="WD40_repeat_dom_sf"/>
</dbReference>
<dbReference type="PROSITE" id="PS50082">
    <property type="entry name" value="WD_REPEATS_2"/>
    <property type="match status" value="6"/>
</dbReference>
<dbReference type="PANTHER" id="PTHR22847">
    <property type="entry name" value="WD40 REPEAT PROTEIN"/>
    <property type="match status" value="1"/>
</dbReference>
<dbReference type="PROSITE" id="PS50294">
    <property type="entry name" value="WD_REPEATS_REGION"/>
    <property type="match status" value="6"/>
</dbReference>
<keyword evidence="7" id="KW-1185">Reference proteome</keyword>
<dbReference type="InterPro" id="IPR019775">
    <property type="entry name" value="WD40_repeat_CS"/>
</dbReference>
<evidence type="ECO:0000256" key="2">
    <source>
        <dbReference type="ARBA" id="ARBA00022737"/>
    </source>
</evidence>
<accession>A0A1Z3HU24</accession>
<dbReference type="GO" id="GO:0005524">
    <property type="term" value="F:ATP binding"/>
    <property type="evidence" value="ECO:0007669"/>
    <property type="project" value="InterPro"/>
</dbReference>
<dbReference type="InterPro" id="IPR011009">
    <property type="entry name" value="Kinase-like_dom_sf"/>
</dbReference>
<sequence length="656" mass="72242">MLRLLSSHSGFGMVYEAYERSTPMILKVLKSSHNDNPKVLELFQREAEVLSQLHHPGVPRVAADGYFAYWPQGSDQPLHCILMEKIDGPNLKQWMVQQGNHPISETQARYWLTQLTEVLQLIHRHHCFHRDIKPDNIMLRANGQVVLVDFGAARQMTATYMAQLGATGGITTVSSAGYTPPEQEHGQAVPQSDFYALGRTLIYLLTAQSPTDPTIYDSRTNTFHWRQQADQVSPEFADLIDWLTAPRAVDRPQTPEAILARLAELPTSVSQGLVLPTTTLDPPSAVPSTQMQRDPEVQDSSATGAISWRRRWPWVGIGAASLVGLGLILAWGWQRWQPQATTNSPSPATPISEANSGPVELVGRLPGHVSSVNALQLSGDGQTLISAGADGTIRFWDLTRRGEAQRLEGHRSFINTVVFSRDETRLFSGGADGQLYGWDVLAGTVQWHREAHTSPVNTLAISHDGRTLASGSADGEIKLWTVDGQTMIRTIQAHDGPVNTLEFSADGQWLASGGADRLVRLWDLDSGDELHTFRGHTSYVNDLAISPDGQILFSASADRTIRRWQLMDYTELPPLAGHTSFVNALQVSQDGQILYSGGNDRTVGLWDMVTGQLQAKLTGFDRPIRHMVVHPNGQIVTAKSDDDLINIWMPPVGLAP</sequence>
<dbReference type="GO" id="GO:0004672">
    <property type="term" value="F:protein kinase activity"/>
    <property type="evidence" value="ECO:0007669"/>
    <property type="project" value="InterPro"/>
</dbReference>
<protein>
    <submittedName>
        <fullName evidence="6">Protein kinase domain protein</fullName>
    </submittedName>
</protein>
<feature type="repeat" description="WD" evidence="3">
    <location>
        <begin position="365"/>
        <end position="406"/>
    </location>
</feature>
<evidence type="ECO:0000259" key="5">
    <source>
        <dbReference type="PROSITE" id="PS50011"/>
    </source>
</evidence>
<dbReference type="InterPro" id="IPR001680">
    <property type="entry name" value="WD40_rpt"/>
</dbReference>
<feature type="repeat" description="WD" evidence="3">
    <location>
        <begin position="449"/>
        <end position="490"/>
    </location>
</feature>
<dbReference type="InterPro" id="IPR020472">
    <property type="entry name" value="WD40_PAC1"/>
</dbReference>
<keyword evidence="1 3" id="KW-0853">WD repeat</keyword>
<evidence type="ECO:0000256" key="1">
    <source>
        <dbReference type="ARBA" id="ARBA00022574"/>
    </source>
</evidence>
<evidence type="ECO:0000256" key="4">
    <source>
        <dbReference type="SAM" id="MobiDB-lite"/>
    </source>
</evidence>
<dbReference type="Pfam" id="PF00400">
    <property type="entry name" value="WD40"/>
    <property type="match status" value="7"/>
</dbReference>
<evidence type="ECO:0000256" key="3">
    <source>
        <dbReference type="PROSITE-ProRule" id="PRU00221"/>
    </source>
</evidence>
<dbReference type="InterPro" id="IPR015943">
    <property type="entry name" value="WD40/YVTN_repeat-like_dom_sf"/>
</dbReference>
<dbReference type="CDD" id="cd00200">
    <property type="entry name" value="WD40"/>
    <property type="match status" value="1"/>
</dbReference>
<dbReference type="SMART" id="SM00320">
    <property type="entry name" value="WD40"/>
    <property type="match status" value="7"/>
</dbReference>
<dbReference type="Gene3D" id="2.130.10.10">
    <property type="entry name" value="YVTN repeat-like/Quinoprotein amine dehydrogenase"/>
    <property type="match status" value="2"/>
</dbReference>
<feature type="repeat" description="WD" evidence="3">
    <location>
        <begin position="491"/>
        <end position="532"/>
    </location>
</feature>